<dbReference type="InterPro" id="IPR029149">
    <property type="entry name" value="Creatin/AminoP/Spt16_N"/>
</dbReference>
<dbReference type="InterPro" id="IPR000994">
    <property type="entry name" value="Pept_M24"/>
</dbReference>
<comment type="cofactor">
    <cofactor evidence="2">
        <name>Mn(2+)</name>
        <dbReference type="ChEBI" id="CHEBI:29035"/>
    </cofactor>
</comment>
<dbReference type="SUPFAM" id="SSF53092">
    <property type="entry name" value="Creatinase/prolidase N-terminal domain"/>
    <property type="match status" value="1"/>
</dbReference>
<dbReference type="InterPro" id="IPR036005">
    <property type="entry name" value="Creatinase/aminopeptidase-like"/>
</dbReference>
<dbReference type="Pfam" id="PF00557">
    <property type="entry name" value="Peptidase_M24"/>
    <property type="match status" value="1"/>
</dbReference>
<evidence type="ECO:0000256" key="5">
    <source>
        <dbReference type="ARBA" id="ARBA00022723"/>
    </source>
</evidence>
<dbReference type="SUPFAM" id="SSF55920">
    <property type="entry name" value="Creatinase/aminopeptidase"/>
    <property type="match status" value="1"/>
</dbReference>
<evidence type="ECO:0000256" key="6">
    <source>
        <dbReference type="ARBA" id="ARBA00022801"/>
    </source>
</evidence>
<feature type="compositionally biased region" description="Low complexity" evidence="8">
    <location>
        <begin position="18"/>
        <end position="42"/>
    </location>
</feature>
<evidence type="ECO:0000256" key="1">
    <source>
        <dbReference type="ARBA" id="ARBA00001424"/>
    </source>
</evidence>
<keyword evidence="6" id="KW-0378">Hydrolase</keyword>
<evidence type="ECO:0000256" key="2">
    <source>
        <dbReference type="ARBA" id="ARBA00001936"/>
    </source>
</evidence>
<dbReference type="InterPro" id="IPR052433">
    <property type="entry name" value="X-Pro_dipept-like"/>
</dbReference>
<evidence type="ECO:0000313" key="10">
    <source>
        <dbReference type="EMBL" id="MDT0548397.1"/>
    </source>
</evidence>
<keyword evidence="11" id="KW-1185">Reference proteome</keyword>
<dbReference type="PANTHER" id="PTHR43226:SF4">
    <property type="entry name" value="XAA-PRO AMINOPEPTIDASE 3"/>
    <property type="match status" value="1"/>
</dbReference>
<comment type="catalytic activity">
    <reaction evidence="1">
        <text>Release of any N-terminal amino acid, including proline, that is linked to proline, even from a dipeptide or tripeptide.</text>
        <dbReference type="EC" id="3.4.11.9"/>
    </reaction>
</comment>
<dbReference type="PANTHER" id="PTHR43226">
    <property type="entry name" value="XAA-PRO AMINOPEPTIDASE 3"/>
    <property type="match status" value="1"/>
</dbReference>
<keyword evidence="10" id="KW-0645">Protease</keyword>
<feature type="domain" description="Aminopeptidase P N-terminal" evidence="9">
    <location>
        <begin position="79"/>
        <end position="219"/>
    </location>
</feature>
<evidence type="ECO:0000256" key="7">
    <source>
        <dbReference type="ARBA" id="ARBA00023211"/>
    </source>
</evidence>
<dbReference type="Pfam" id="PF05195">
    <property type="entry name" value="AMP_N"/>
    <property type="match status" value="1"/>
</dbReference>
<dbReference type="EC" id="3.4.11.9" evidence="4"/>
<accession>A0ABU2XRC8</accession>
<name>A0ABU2XRC8_9ACTN</name>
<evidence type="ECO:0000256" key="8">
    <source>
        <dbReference type="SAM" id="MobiDB-lite"/>
    </source>
</evidence>
<dbReference type="RefSeq" id="WP_311728968.1">
    <property type="nucleotide sequence ID" value="NZ_JAVRFD010000026.1"/>
</dbReference>
<evidence type="ECO:0000313" key="11">
    <source>
        <dbReference type="Proteomes" id="UP001180754"/>
    </source>
</evidence>
<evidence type="ECO:0000256" key="3">
    <source>
        <dbReference type="ARBA" id="ARBA00008766"/>
    </source>
</evidence>
<dbReference type="Gene3D" id="3.40.350.10">
    <property type="entry name" value="Creatinase/prolidase N-terminal domain"/>
    <property type="match status" value="1"/>
</dbReference>
<evidence type="ECO:0000256" key="4">
    <source>
        <dbReference type="ARBA" id="ARBA00012574"/>
    </source>
</evidence>
<dbReference type="InterPro" id="IPR007865">
    <property type="entry name" value="Aminopep_P_N"/>
</dbReference>
<sequence length="510" mass="54449">MTDDLSTRSLTAPTADGQDPVSQPAPQSDSQPVSQPVSQSAPRPAKPDPRMPRLAELPSFLAFMAEGWDTPDRSAQTVPGAAEAAAHHRARLSAAHPGQPVVVAAGQAPVRSNDTRYDFRPDSDFFWLTGCGVEHGVLVMRPVPGGHDATLHLPEPARPGHPGFFADAEHGELWVGGAPGLAEWSGALGLDVRPLGELDAALGGLEKPLLTGGLDRDTALRHGLGPSADLGRTLSELRMIKDDWEIGQLREAVDRTVEGFAAVVREFPAAVAGGGERWLQGTFDRYARTHGNGPGYASIVGSAGHAATLHWVRCDGPVVEDKPVLLDLGVETNSYYTADVTRTFPASGEFSPAQRAVHDLVERAHRAGLAAVAPGRNFSDFHTAAMEVVARGLDDWGLLPVSVDEALSPQGQHHRRYLVCGIGHHLGLDVHDCARADYGAYQGAKMAPGMVLTVEPGLYFHEHDLTLPPELRGIGMRIEDDLLVTEDGTDVLSSALPLDATGLERWMTTR</sequence>
<organism evidence="10 11">
    <name type="scientific">Streptomyces lonegramiae</name>
    <dbReference type="NCBI Taxonomy" id="3075524"/>
    <lineage>
        <taxon>Bacteria</taxon>
        <taxon>Bacillati</taxon>
        <taxon>Actinomycetota</taxon>
        <taxon>Actinomycetes</taxon>
        <taxon>Kitasatosporales</taxon>
        <taxon>Streptomycetaceae</taxon>
        <taxon>Streptomyces</taxon>
    </lineage>
</organism>
<dbReference type="Proteomes" id="UP001180754">
    <property type="component" value="Unassembled WGS sequence"/>
</dbReference>
<evidence type="ECO:0000259" key="9">
    <source>
        <dbReference type="SMART" id="SM01011"/>
    </source>
</evidence>
<reference evidence="10" key="1">
    <citation type="submission" date="2024-05" db="EMBL/GenBank/DDBJ databases">
        <title>30 novel species of actinomycetes from the DSMZ collection.</title>
        <authorList>
            <person name="Nouioui I."/>
        </authorList>
    </citation>
    <scope>NUCLEOTIDE SEQUENCE</scope>
    <source>
        <strain evidence="10">DSM 41529</strain>
    </source>
</reference>
<gene>
    <name evidence="10" type="ORF">RND15_37750</name>
</gene>
<keyword evidence="10" id="KW-0031">Aminopeptidase</keyword>
<dbReference type="SMART" id="SM01011">
    <property type="entry name" value="AMP_N"/>
    <property type="match status" value="1"/>
</dbReference>
<dbReference type="CDD" id="cd01087">
    <property type="entry name" value="Prolidase"/>
    <property type="match status" value="1"/>
</dbReference>
<protein>
    <recommendedName>
        <fullName evidence="4">Xaa-Pro aminopeptidase</fullName>
        <ecNumber evidence="4">3.4.11.9</ecNumber>
    </recommendedName>
</protein>
<keyword evidence="7" id="KW-0464">Manganese</keyword>
<dbReference type="Gene3D" id="3.90.230.10">
    <property type="entry name" value="Creatinase/methionine aminopeptidase superfamily"/>
    <property type="match status" value="1"/>
</dbReference>
<dbReference type="GO" id="GO:0004177">
    <property type="term" value="F:aminopeptidase activity"/>
    <property type="evidence" value="ECO:0007669"/>
    <property type="project" value="UniProtKB-KW"/>
</dbReference>
<comment type="caution">
    <text evidence="10">The sequence shown here is derived from an EMBL/GenBank/DDBJ whole genome shotgun (WGS) entry which is preliminary data.</text>
</comment>
<keyword evidence="5" id="KW-0479">Metal-binding</keyword>
<comment type="similarity">
    <text evidence="3">Belongs to the peptidase M24B family.</text>
</comment>
<dbReference type="EMBL" id="JAVRFD010000026">
    <property type="protein sequence ID" value="MDT0548397.1"/>
    <property type="molecule type" value="Genomic_DNA"/>
</dbReference>
<proteinExistence type="inferred from homology"/>
<feature type="region of interest" description="Disordered" evidence="8">
    <location>
        <begin position="1"/>
        <end position="52"/>
    </location>
</feature>